<reference evidence="1 2" key="1">
    <citation type="journal article" date="2021" name="Commun. Biol.">
        <title>The genome of Shorea leprosula (Dipterocarpaceae) highlights the ecological relevance of drought in aseasonal tropical rainforests.</title>
        <authorList>
            <person name="Ng K.K.S."/>
            <person name="Kobayashi M.J."/>
            <person name="Fawcett J.A."/>
            <person name="Hatakeyama M."/>
            <person name="Paape T."/>
            <person name="Ng C.H."/>
            <person name="Ang C.C."/>
            <person name="Tnah L.H."/>
            <person name="Lee C.T."/>
            <person name="Nishiyama T."/>
            <person name="Sese J."/>
            <person name="O'Brien M.J."/>
            <person name="Copetti D."/>
            <person name="Mohd Noor M.I."/>
            <person name="Ong R.C."/>
            <person name="Putra M."/>
            <person name="Sireger I.Z."/>
            <person name="Indrioko S."/>
            <person name="Kosugi Y."/>
            <person name="Izuno A."/>
            <person name="Isagi Y."/>
            <person name="Lee S.L."/>
            <person name="Shimizu K.K."/>
        </authorList>
    </citation>
    <scope>NUCLEOTIDE SEQUENCE [LARGE SCALE GENOMIC DNA]</scope>
    <source>
        <strain evidence="1">214</strain>
    </source>
</reference>
<evidence type="ECO:0000313" key="2">
    <source>
        <dbReference type="Proteomes" id="UP001054252"/>
    </source>
</evidence>
<comment type="caution">
    <text evidence="1">The sequence shown here is derived from an EMBL/GenBank/DDBJ whole genome shotgun (WGS) entry which is preliminary data.</text>
</comment>
<accession>A0AAV5MAP1</accession>
<organism evidence="1 2">
    <name type="scientific">Rubroshorea leprosula</name>
    <dbReference type="NCBI Taxonomy" id="152421"/>
    <lineage>
        <taxon>Eukaryota</taxon>
        <taxon>Viridiplantae</taxon>
        <taxon>Streptophyta</taxon>
        <taxon>Embryophyta</taxon>
        <taxon>Tracheophyta</taxon>
        <taxon>Spermatophyta</taxon>
        <taxon>Magnoliopsida</taxon>
        <taxon>eudicotyledons</taxon>
        <taxon>Gunneridae</taxon>
        <taxon>Pentapetalae</taxon>
        <taxon>rosids</taxon>
        <taxon>malvids</taxon>
        <taxon>Malvales</taxon>
        <taxon>Dipterocarpaceae</taxon>
        <taxon>Rubroshorea</taxon>
    </lineage>
</organism>
<dbReference type="EMBL" id="BPVZ01000212">
    <property type="protein sequence ID" value="GKV46605.1"/>
    <property type="molecule type" value="Genomic_DNA"/>
</dbReference>
<gene>
    <name evidence="1" type="ORF">SLEP1_g53579</name>
</gene>
<dbReference type="AlphaFoldDB" id="A0AAV5MAP1"/>
<sequence length="52" mass="5518">MTIDISPSRRGFACISPPSLVGRSGFPFSGSNAHSPGWWVLGHGNDWEGECG</sequence>
<keyword evidence="2" id="KW-1185">Reference proteome</keyword>
<dbReference type="Proteomes" id="UP001054252">
    <property type="component" value="Unassembled WGS sequence"/>
</dbReference>
<protein>
    <submittedName>
        <fullName evidence="1">Uncharacterized protein</fullName>
    </submittedName>
</protein>
<proteinExistence type="predicted"/>
<name>A0AAV5MAP1_9ROSI</name>
<evidence type="ECO:0000313" key="1">
    <source>
        <dbReference type="EMBL" id="GKV46605.1"/>
    </source>
</evidence>